<accession>A0A2U9IPJ8</accession>
<dbReference type="GeneID" id="36838384"/>
<dbReference type="EMBL" id="CP029288">
    <property type="protein sequence ID" value="AWR97907.1"/>
    <property type="molecule type" value="Genomic_DNA"/>
</dbReference>
<name>A0A2U9IPJ8_9CREN</name>
<organism evidence="2 3">
    <name type="scientific">Acidianus sulfidivorans JP7</name>
    <dbReference type="NCBI Taxonomy" id="619593"/>
    <lineage>
        <taxon>Archaea</taxon>
        <taxon>Thermoproteota</taxon>
        <taxon>Thermoprotei</taxon>
        <taxon>Sulfolobales</taxon>
        <taxon>Sulfolobaceae</taxon>
        <taxon>Acidianus</taxon>
    </lineage>
</organism>
<evidence type="ECO:0000313" key="2">
    <source>
        <dbReference type="EMBL" id="AWR97907.1"/>
    </source>
</evidence>
<keyword evidence="1" id="KW-0472">Membrane</keyword>
<proteinExistence type="predicted"/>
<keyword evidence="1" id="KW-1133">Transmembrane helix</keyword>
<gene>
    <name evidence="2" type="ORF">DFR86_10405</name>
</gene>
<evidence type="ECO:0000256" key="1">
    <source>
        <dbReference type="SAM" id="Phobius"/>
    </source>
</evidence>
<dbReference type="AlphaFoldDB" id="A0A2U9IPJ8"/>
<keyword evidence="1" id="KW-0812">Transmembrane</keyword>
<dbReference type="KEGG" id="asul:DFR86_10405"/>
<feature type="transmembrane region" description="Helical" evidence="1">
    <location>
        <begin position="7"/>
        <end position="26"/>
    </location>
</feature>
<evidence type="ECO:0000313" key="3">
    <source>
        <dbReference type="Proteomes" id="UP000248410"/>
    </source>
</evidence>
<keyword evidence="3" id="KW-1185">Reference proteome</keyword>
<protein>
    <submittedName>
        <fullName evidence="2">Uncharacterized protein</fullName>
    </submittedName>
</protein>
<feature type="transmembrane region" description="Helical" evidence="1">
    <location>
        <begin position="132"/>
        <end position="160"/>
    </location>
</feature>
<dbReference type="Proteomes" id="UP000248410">
    <property type="component" value="Chromosome"/>
</dbReference>
<sequence length="166" mass="17868">MHVLTKVGIILLIIGIIAAAVGIYSLSSLTSSLLSAEKLTNAKVISISPHESFNISYSITVTPSIGVFVYNYTSPILVTLPSIFSHVTSINNEELYILTATSPQSGIIHLYNNGTTPVTVHYEFEEEHITSLLTIGSILLVPGILLAIIGLILIIVGLILGRRKRT</sequence>
<dbReference type="OrthoDB" id="43686at2157"/>
<reference evidence="2 3" key="1">
    <citation type="submission" date="2018-05" db="EMBL/GenBank/DDBJ databases">
        <title>Complete Genome Sequences of Extremely Thermoacidophilic, Metal-Mobilizing Type-Strain Members of the Archaeal Family Sulfolobaceae: Acidianus brierleyi DSM-1651T, Acidianus sulfidivorans DSM-18786T, Metallosphaera hakonensis DSM-7519T, and Metallosphaera prunae DSM-10039T.</title>
        <authorList>
            <person name="Counts J.A."/>
            <person name="Kelly R.M."/>
        </authorList>
    </citation>
    <scope>NUCLEOTIDE SEQUENCE [LARGE SCALE GENOMIC DNA]</scope>
    <source>
        <strain evidence="2 3">JP7</strain>
    </source>
</reference>
<dbReference type="RefSeq" id="WP_110380797.1">
    <property type="nucleotide sequence ID" value="NZ_CP029288.2"/>
</dbReference>